<comment type="caution">
    <text evidence="2">The sequence shown here is derived from an EMBL/GenBank/DDBJ whole genome shotgun (WGS) entry which is preliminary data.</text>
</comment>
<dbReference type="InterPro" id="IPR004291">
    <property type="entry name" value="Transposase_IS66_central"/>
</dbReference>
<feature type="domain" description="Transposase IS66 central" evidence="1">
    <location>
        <begin position="41"/>
        <end position="158"/>
    </location>
</feature>
<dbReference type="EMBL" id="PFAX01000026">
    <property type="protein sequence ID" value="PIR90383.1"/>
    <property type="molecule type" value="Genomic_DNA"/>
</dbReference>
<evidence type="ECO:0000313" key="2">
    <source>
        <dbReference type="EMBL" id="PIR90383.1"/>
    </source>
</evidence>
<protein>
    <recommendedName>
        <fullName evidence="1">Transposase IS66 central domain-containing protein</fullName>
    </recommendedName>
</protein>
<proteinExistence type="predicted"/>
<sequence length="177" mass="20776">MKEENTTLKALVAEQKLLIEKLRLRIEELEQMVFGYKKPKAFAQNLKGHFNQVGVSDDYGAYRNLFKYHQLCWAHPLRKLKDLSLSGTLKDKKRGLCLKTHQGLRALHEELKISVARTFDLLQRQVTKSLLFKKFQEIIQPDQDDPEKLKKIKTALSKNKDKYFNAHRGKFPVSKYF</sequence>
<accession>A0A2H0UU91</accession>
<reference evidence="3" key="1">
    <citation type="submission" date="2017-09" db="EMBL/GenBank/DDBJ databases">
        <title>Depth-based differentiation of microbial function through sediment-hosted aquifers and enrichment of novel symbionts in the deep terrestrial subsurface.</title>
        <authorList>
            <person name="Probst A.J."/>
            <person name="Ladd B."/>
            <person name="Jarett J.K."/>
            <person name="Geller-Mcgrath D.E."/>
            <person name="Sieber C.M.K."/>
            <person name="Emerson J.B."/>
            <person name="Anantharaman K."/>
            <person name="Thomas B.C."/>
            <person name="Malmstrom R."/>
            <person name="Stieglmeier M."/>
            <person name="Klingl A."/>
            <person name="Woyke T."/>
            <person name="Ryan C.M."/>
            <person name="Banfield J.F."/>
        </authorList>
    </citation>
    <scope>NUCLEOTIDE SEQUENCE [LARGE SCALE GENOMIC DNA]</scope>
</reference>
<dbReference type="Pfam" id="PF03050">
    <property type="entry name" value="DDE_Tnp_IS66"/>
    <property type="match status" value="1"/>
</dbReference>
<evidence type="ECO:0000313" key="3">
    <source>
        <dbReference type="Proteomes" id="UP000230132"/>
    </source>
</evidence>
<organism evidence="2 3">
    <name type="scientific">bacterium (Candidatus Gribaldobacteria) CG10_big_fil_rev_8_21_14_0_10_37_21</name>
    <dbReference type="NCBI Taxonomy" id="2014275"/>
    <lineage>
        <taxon>Bacteria</taxon>
        <taxon>Candidatus Gribaldobacteria</taxon>
    </lineage>
</organism>
<name>A0A2H0UU91_9BACT</name>
<evidence type="ECO:0000259" key="1">
    <source>
        <dbReference type="Pfam" id="PF03050"/>
    </source>
</evidence>
<gene>
    <name evidence="2" type="ORF">COU05_02235</name>
</gene>
<dbReference type="Proteomes" id="UP000230132">
    <property type="component" value="Unassembled WGS sequence"/>
</dbReference>
<dbReference type="AlphaFoldDB" id="A0A2H0UU91"/>